<protein>
    <submittedName>
        <fullName evidence="2">9174_t:CDS:1</fullName>
    </submittedName>
</protein>
<name>A0A9N9HYL4_FUNMO</name>
<dbReference type="Proteomes" id="UP000789375">
    <property type="component" value="Unassembled WGS sequence"/>
</dbReference>
<reference evidence="2" key="1">
    <citation type="submission" date="2021-06" db="EMBL/GenBank/DDBJ databases">
        <authorList>
            <person name="Kallberg Y."/>
            <person name="Tangrot J."/>
            <person name="Rosling A."/>
        </authorList>
    </citation>
    <scope>NUCLEOTIDE SEQUENCE</scope>
    <source>
        <strain evidence="2">87-6 pot B 2015</strain>
    </source>
</reference>
<accession>A0A9N9HYL4</accession>
<feature type="compositionally biased region" description="Basic and acidic residues" evidence="1">
    <location>
        <begin position="1"/>
        <end position="27"/>
    </location>
</feature>
<feature type="compositionally biased region" description="Basic and acidic residues" evidence="1">
    <location>
        <begin position="64"/>
        <end position="74"/>
    </location>
</feature>
<feature type="region of interest" description="Disordered" evidence="1">
    <location>
        <begin position="1"/>
        <end position="32"/>
    </location>
</feature>
<sequence length="74" mass="8025">MDKRTVRSSFENDERVTNRTKTDKISGEKSSISFPKAGSLPFSILGENLSNNESEIATNSGNLEHGKGDGVKIP</sequence>
<evidence type="ECO:0000313" key="2">
    <source>
        <dbReference type="EMBL" id="CAG8712524.1"/>
    </source>
</evidence>
<proteinExistence type="predicted"/>
<comment type="caution">
    <text evidence="2">The sequence shown here is derived from an EMBL/GenBank/DDBJ whole genome shotgun (WGS) entry which is preliminary data.</text>
</comment>
<dbReference type="AlphaFoldDB" id="A0A9N9HYL4"/>
<gene>
    <name evidence="2" type="ORF">FMOSSE_LOCUS14420</name>
</gene>
<evidence type="ECO:0000256" key="1">
    <source>
        <dbReference type="SAM" id="MobiDB-lite"/>
    </source>
</evidence>
<keyword evidence="3" id="KW-1185">Reference proteome</keyword>
<evidence type="ECO:0000313" key="3">
    <source>
        <dbReference type="Proteomes" id="UP000789375"/>
    </source>
</evidence>
<organism evidence="2 3">
    <name type="scientific">Funneliformis mosseae</name>
    <name type="common">Endomycorrhizal fungus</name>
    <name type="synonym">Glomus mosseae</name>
    <dbReference type="NCBI Taxonomy" id="27381"/>
    <lineage>
        <taxon>Eukaryota</taxon>
        <taxon>Fungi</taxon>
        <taxon>Fungi incertae sedis</taxon>
        <taxon>Mucoromycota</taxon>
        <taxon>Glomeromycotina</taxon>
        <taxon>Glomeromycetes</taxon>
        <taxon>Glomerales</taxon>
        <taxon>Glomeraceae</taxon>
        <taxon>Funneliformis</taxon>
    </lineage>
</organism>
<dbReference type="EMBL" id="CAJVPP010010977">
    <property type="protein sequence ID" value="CAG8712524.1"/>
    <property type="molecule type" value="Genomic_DNA"/>
</dbReference>
<feature type="region of interest" description="Disordered" evidence="1">
    <location>
        <begin position="54"/>
        <end position="74"/>
    </location>
</feature>